<dbReference type="VEuPathDB" id="MicrosporidiaDB:CWI39_0362p0020"/>
<name>A0A4Q9LJB9_9MICR</name>
<dbReference type="EMBL" id="PIXR01000362">
    <property type="protein sequence ID" value="TBU07150.1"/>
    <property type="molecule type" value="Genomic_DNA"/>
</dbReference>
<comment type="caution">
    <text evidence="1">The sequence shown here is derived from an EMBL/GenBank/DDBJ whole genome shotgun (WGS) entry which is preliminary data.</text>
</comment>
<organism evidence="1 2">
    <name type="scientific">Hamiltosporidium magnivora</name>
    <dbReference type="NCBI Taxonomy" id="148818"/>
    <lineage>
        <taxon>Eukaryota</taxon>
        <taxon>Fungi</taxon>
        <taxon>Fungi incertae sedis</taxon>
        <taxon>Microsporidia</taxon>
        <taxon>Dubosqiidae</taxon>
        <taxon>Hamiltosporidium</taxon>
    </lineage>
</organism>
<protein>
    <submittedName>
        <fullName evidence="1">Uncharacterized protein</fullName>
    </submittedName>
</protein>
<dbReference type="AlphaFoldDB" id="A0A4Q9LJB9"/>
<dbReference type="VEuPathDB" id="MicrosporidiaDB:CWI36_0077p0030"/>
<gene>
    <name evidence="1" type="ORF">CWI39_0362p0020</name>
</gene>
<evidence type="ECO:0000313" key="1">
    <source>
        <dbReference type="EMBL" id="TBU07150.1"/>
    </source>
</evidence>
<dbReference type="Proteomes" id="UP000293045">
    <property type="component" value="Unassembled WGS sequence"/>
</dbReference>
<sequence length="1126" mass="135771">MLRRQLECIKQKRKTSEIRSKPFITFKDVTDMDDETLLEQIPIETEFTTYKSLGYNRQHNTLEEENFICQKLSQFIKSLHHKMNIENIEYLFDFLIRKYCIDTFNSRDLVFLLLPYQKYYDKVVKLSEKFHTIDSFIHQNTYSLIFFGHECLRNIDFFDFFITYFEFYDVLKNFIDGVYFEILKSNICIKNYHALRLFESLKFFASYGEIEISKEIFKKFSKELLPFKCKIEIIFSNWENKFNKIADEEEKTNFATKNGLNNIKNNFGKTEEFDDSKSQNIFNENEISEKEIKGLKNEESIEFELYLVNKKDREFVYNLKKLIKYFEWIYEHENYGIEDTSYNNDEYNFCLYLFSKKNIYSELKISDLRNIEDLFKHMKDKIFVIRKLLTKFSYKNLEFLIKYLKKDELIVFVSMCDDANEIINLMTNENHEDILKNMRRTIFVKNLVSVFKKSLEFENFSIIYFEDYITNLCIKECLDFSRNDIFSYNLLNLCKEKKISIVHEILELDFINELFLEYVLYNEEDLSLDSKKRIFEIYKNRSHNKKLQTAFNFFILKETNIEFLNQILNWFIDMKFEITSIIEILRKNLYLINSNTLLKLLKINKFRKDILFVTEKLIHENSENILLLLETKNIKIAKEIISKMNLKNFLESLSITFFFKNFDFIKDLIIEKSRKEDTLFFLKRSFEIYKNKELVIYKENISNIFLNEKYLNKNLIYFIETENWEFIKPLVLQGIKIHKEIVDLHFDYLIFEYGIINTETYYLLLLLNNLIEPKNLELNVLHKILEKNDINCLLTAHFIFLLGLKHNLDILSILNKIIEKIVFIEENDKIVFWLINSYRNVLAPHLQLFISLVYKDTEFHEYLILLNYKIVIREIVRMKELSNDTDFISLFTKYLKNITIDDHKTVISMIDFLKNRNEPFCCDLNTYFLISVSEIVNEETKLIIRKFVQEMYEYDVYHFYGIMDHVIVNDKCFWYFDPFFEESLESLKNNQLYVTNALSNYLKYAKSVALEYNEILNILSVYFDRNYDECVINCIVSILNHARNTTISLDFNLSILKKLKSTENLKYIKILGFLYKNVINYNECINQSIPYFSIIINRGSDEIKSKMDELFVLIENLTGKTIYSLF</sequence>
<accession>A0A4Q9LJB9</accession>
<evidence type="ECO:0000313" key="2">
    <source>
        <dbReference type="Proteomes" id="UP000293045"/>
    </source>
</evidence>
<proteinExistence type="predicted"/>
<reference evidence="1 2" key="1">
    <citation type="submission" date="2017-12" db="EMBL/GenBank/DDBJ databases">
        <authorList>
            <person name="Pombert J.-F."/>
            <person name="Haag K.L."/>
            <person name="Ebert D."/>
        </authorList>
    </citation>
    <scope>NUCLEOTIDE SEQUENCE [LARGE SCALE GENOMIC DNA]</scope>
    <source>
        <strain evidence="1">IL-BN-2</strain>
    </source>
</reference>